<dbReference type="Gramene" id="Manes.18G023100.6.v8.1">
    <property type="protein sequence ID" value="Manes.18G023100.6.v8.1.CDS"/>
    <property type="gene ID" value="Manes.18G023100.v8.1"/>
</dbReference>
<dbReference type="InterPro" id="IPR025659">
    <property type="entry name" value="Tubby-like_C"/>
</dbReference>
<feature type="domain" description="F-box" evidence="4">
    <location>
        <begin position="56"/>
        <end position="100"/>
    </location>
</feature>
<evidence type="ECO:0000259" key="4">
    <source>
        <dbReference type="Pfam" id="PF12937"/>
    </source>
</evidence>
<accession>A0A2C9TZZ4</accession>
<organism evidence="5 6">
    <name type="scientific">Manihot esculenta</name>
    <name type="common">Cassava</name>
    <name type="synonym">Jatropha manihot</name>
    <dbReference type="NCBI Taxonomy" id="3983"/>
    <lineage>
        <taxon>Eukaryota</taxon>
        <taxon>Viridiplantae</taxon>
        <taxon>Streptophyta</taxon>
        <taxon>Embryophyta</taxon>
        <taxon>Tracheophyta</taxon>
        <taxon>Spermatophyta</taxon>
        <taxon>Magnoliopsida</taxon>
        <taxon>eudicotyledons</taxon>
        <taxon>Gunneridae</taxon>
        <taxon>Pentapetalae</taxon>
        <taxon>rosids</taxon>
        <taxon>fabids</taxon>
        <taxon>Malpighiales</taxon>
        <taxon>Euphorbiaceae</taxon>
        <taxon>Crotonoideae</taxon>
        <taxon>Manihoteae</taxon>
        <taxon>Manihot</taxon>
    </lineage>
</organism>
<dbReference type="Gene3D" id="3.20.90.10">
    <property type="entry name" value="Tubby Protein, Chain A"/>
    <property type="match status" value="1"/>
</dbReference>
<dbReference type="Proteomes" id="UP000091857">
    <property type="component" value="Chromosome 18"/>
</dbReference>
<evidence type="ECO:0000256" key="1">
    <source>
        <dbReference type="ARBA" id="ARBA00007129"/>
    </source>
</evidence>
<dbReference type="Gramene" id="Manes.18G023100.7.v8.1">
    <property type="protein sequence ID" value="Manes.18G023100.7.v8.1.CDS"/>
    <property type="gene ID" value="Manes.18G023100.v8.1"/>
</dbReference>
<dbReference type="PANTHER" id="PTHR16517:SF104">
    <property type="entry name" value="TUBBY-LIKE F-BOX PROTEIN 6"/>
    <property type="match status" value="1"/>
</dbReference>
<dbReference type="SUPFAM" id="SSF81383">
    <property type="entry name" value="F-box domain"/>
    <property type="match status" value="1"/>
</dbReference>
<dbReference type="Pfam" id="PF12937">
    <property type="entry name" value="F-box-like"/>
    <property type="match status" value="1"/>
</dbReference>
<feature type="domain" description="Tubby C-terminal" evidence="3">
    <location>
        <begin position="117"/>
        <end position="409"/>
    </location>
</feature>
<evidence type="ECO:0000313" key="6">
    <source>
        <dbReference type="Proteomes" id="UP000091857"/>
    </source>
</evidence>
<dbReference type="AlphaFoldDB" id="A0A2C9TZZ4"/>
<gene>
    <name evidence="5" type="ORF">MANES_18G023100v8</name>
</gene>
<dbReference type="GO" id="GO:0006355">
    <property type="term" value="P:regulation of DNA-templated transcription"/>
    <property type="evidence" value="ECO:0007669"/>
    <property type="project" value="UniProtKB-ARBA"/>
</dbReference>
<dbReference type="PANTHER" id="PTHR16517">
    <property type="entry name" value="TUBBY-RELATED"/>
    <property type="match status" value="1"/>
</dbReference>
<comment type="caution">
    <text evidence="5">The sequence shown here is derived from an EMBL/GenBank/DDBJ whole genome shotgun (WGS) entry which is preliminary data.</text>
</comment>
<dbReference type="OrthoDB" id="8775810at2759"/>
<dbReference type="InterPro" id="IPR036047">
    <property type="entry name" value="F-box-like_dom_sf"/>
</dbReference>
<dbReference type="EMBL" id="CM004404">
    <property type="protein sequence ID" value="OAY22751.1"/>
    <property type="molecule type" value="Genomic_DNA"/>
</dbReference>
<dbReference type="STRING" id="3983.A0A2C9TZZ4"/>
<comment type="similarity">
    <text evidence="1 2">Belongs to the TUB family.</text>
</comment>
<dbReference type="InterPro" id="IPR001810">
    <property type="entry name" value="F-box_dom"/>
</dbReference>
<evidence type="ECO:0000313" key="5">
    <source>
        <dbReference type="EMBL" id="OAY22751.1"/>
    </source>
</evidence>
<dbReference type="FunFam" id="1.20.1280.50:FF:000047">
    <property type="entry name" value="Tubby-like F-box protein"/>
    <property type="match status" value="1"/>
</dbReference>
<dbReference type="InterPro" id="IPR000007">
    <property type="entry name" value="Tubby_C"/>
</dbReference>
<evidence type="ECO:0000256" key="2">
    <source>
        <dbReference type="RuleBase" id="RU361125"/>
    </source>
</evidence>
<dbReference type="InterPro" id="IPR018066">
    <property type="entry name" value="Tubby_C_CS"/>
</dbReference>
<evidence type="ECO:0000259" key="3">
    <source>
        <dbReference type="Pfam" id="PF01167"/>
    </source>
</evidence>
<keyword evidence="6" id="KW-1185">Reference proteome</keyword>
<dbReference type="Gene3D" id="1.20.1280.50">
    <property type="match status" value="1"/>
</dbReference>
<sequence length="414" mass="46294">MSLKGFVRELREIRDDISNISIGKFHAKGMRRRGRAHIAPEGESELPCEVIDQSPWANMPPELLHDIIKRVEASETSWPARRDVVACASVCKSWREITKDIVKTPEQCGCLTFPISLKQPGPRDAPIQCFIRRDRATATYLLYLGLSPALSGDTSKLLLAAKKFRRAASTTFRISFVGNDFSQASNNYVGKLKSNFLGTKFTVYDSQPPHPVMQSNCKPGRKIHSGQVSPLAPVRNYNVGTISYELNVLRTRGPRRMQCTMHSIPFSSIEVGESAPTPTEFISSNKQFPPSSISKSKESIIAFSSTSLAESNQPIYTRKSPLILKNKAPRWHEQLQCWCLNFKGRVTVASVKNFQLVAAVEPGRNVPAEEQERVILQFGKIGKDIFTMDYRYPLSAFQAFAICLSSFDTKPACE</sequence>
<dbReference type="CDD" id="cd22153">
    <property type="entry name" value="F-box_AtTLP-like"/>
    <property type="match status" value="1"/>
</dbReference>
<dbReference type="SUPFAM" id="SSF54518">
    <property type="entry name" value="Tubby C-terminal domain-like"/>
    <property type="match status" value="1"/>
</dbReference>
<dbReference type="PRINTS" id="PR01573">
    <property type="entry name" value="SUPERTUBBY"/>
</dbReference>
<dbReference type="Pfam" id="PF01167">
    <property type="entry name" value="Tub"/>
    <property type="match status" value="1"/>
</dbReference>
<proteinExistence type="inferred from homology"/>
<reference evidence="6" key="1">
    <citation type="journal article" date="2016" name="Nat. Biotechnol.">
        <title>Sequencing wild and cultivated cassava and related species reveals extensive interspecific hybridization and genetic diversity.</title>
        <authorList>
            <person name="Bredeson J.V."/>
            <person name="Lyons J.B."/>
            <person name="Prochnik S.E."/>
            <person name="Wu G.A."/>
            <person name="Ha C.M."/>
            <person name="Edsinger-Gonzales E."/>
            <person name="Grimwood J."/>
            <person name="Schmutz J."/>
            <person name="Rabbi I.Y."/>
            <person name="Egesi C."/>
            <person name="Nauluvula P."/>
            <person name="Lebot V."/>
            <person name="Ndunguru J."/>
            <person name="Mkamilo G."/>
            <person name="Bart R.S."/>
            <person name="Setter T.L."/>
            <person name="Gleadow R.M."/>
            <person name="Kulakow P."/>
            <person name="Ferguson M.E."/>
            <person name="Rounsley S."/>
            <person name="Rokhsar D.S."/>
        </authorList>
    </citation>
    <scope>NUCLEOTIDE SEQUENCE [LARGE SCALE GENOMIC DNA]</scope>
    <source>
        <strain evidence="6">cv. AM560-2</strain>
    </source>
</reference>
<dbReference type="PROSITE" id="PS01200">
    <property type="entry name" value="TUB_1"/>
    <property type="match status" value="1"/>
</dbReference>
<dbReference type="PROSITE" id="PS01201">
    <property type="entry name" value="TUB_2"/>
    <property type="match status" value="1"/>
</dbReference>
<protein>
    <recommendedName>
        <fullName evidence="2">Tubby-like F-box protein</fullName>
    </recommendedName>
</protein>
<name>A0A2C9TZZ4_MANES</name>